<keyword evidence="2" id="KW-1185">Reference proteome</keyword>
<evidence type="ECO:0000313" key="2">
    <source>
        <dbReference type="Proteomes" id="UP000821865"/>
    </source>
</evidence>
<sequence length="138" mass="15792">MAKFGSYKLKDYSDYTASPLNILALTPFVPLSLAMSRWKRTMSSVIDPRHMSTTLSRQLFSELTKLYECKRLQQFLYAEELGDRQPTKLLCHVQALLGDRAATFGQQLQRELFLQRLPASVHPGHGIRLLVVGFDCHH</sequence>
<gene>
    <name evidence="1" type="ORF">HPB49_014412</name>
</gene>
<accession>A0ACB8DJ74</accession>
<name>A0ACB8DJ74_DERSI</name>
<protein>
    <submittedName>
        <fullName evidence="1">Uncharacterized protein</fullName>
    </submittedName>
</protein>
<organism evidence="1 2">
    <name type="scientific">Dermacentor silvarum</name>
    <name type="common">Tick</name>
    <dbReference type="NCBI Taxonomy" id="543639"/>
    <lineage>
        <taxon>Eukaryota</taxon>
        <taxon>Metazoa</taxon>
        <taxon>Ecdysozoa</taxon>
        <taxon>Arthropoda</taxon>
        <taxon>Chelicerata</taxon>
        <taxon>Arachnida</taxon>
        <taxon>Acari</taxon>
        <taxon>Parasitiformes</taxon>
        <taxon>Ixodida</taxon>
        <taxon>Ixodoidea</taxon>
        <taxon>Ixodidae</taxon>
        <taxon>Rhipicephalinae</taxon>
        <taxon>Dermacentor</taxon>
    </lineage>
</organism>
<proteinExistence type="predicted"/>
<reference evidence="1" key="1">
    <citation type="submission" date="2020-05" db="EMBL/GenBank/DDBJ databases">
        <title>Large-scale comparative analyses of tick genomes elucidate their genetic diversity and vector capacities.</title>
        <authorList>
            <person name="Jia N."/>
            <person name="Wang J."/>
            <person name="Shi W."/>
            <person name="Du L."/>
            <person name="Sun Y."/>
            <person name="Zhan W."/>
            <person name="Jiang J."/>
            <person name="Wang Q."/>
            <person name="Zhang B."/>
            <person name="Ji P."/>
            <person name="Sakyi L.B."/>
            <person name="Cui X."/>
            <person name="Yuan T."/>
            <person name="Jiang B."/>
            <person name="Yang W."/>
            <person name="Lam T.T.-Y."/>
            <person name="Chang Q."/>
            <person name="Ding S."/>
            <person name="Wang X."/>
            <person name="Zhu J."/>
            <person name="Ruan X."/>
            <person name="Zhao L."/>
            <person name="Wei J."/>
            <person name="Que T."/>
            <person name="Du C."/>
            <person name="Cheng J."/>
            <person name="Dai P."/>
            <person name="Han X."/>
            <person name="Huang E."/>
            <person name="Gao Y."/>
            <person name="Liu J."/>
            <person name="Shao H."/>
            <person name="Ye R."/>
            <person name="Li L."/>
            <person name="Wei W."/>
            <person name="Wang X."/>
            <person name="Wang C."/>
            <person name="Yang T."/>
            <person name="Huo Q."/>
            <person name="Li W."/>
            <person name="Guo W."/>
            <person name="Chen H."/>
            <person name="Zhou L."/>
            <person name="Ni X."/>
            <person name="Tian J."/>
            <person name="Zhou Y."/>
            <person name="Sheng Y."/>
            <person name="Liu T."/>
            <person name="Pan Y."/>
            <person name="Xia L."/>
            <person name="Li J."/>
            <person name="Zhao F."/>
            <person name="Cao W."/>
        </authorList>
    </citation>
    <scope>NUCLEOTIDE SEQUENCE</scope>
    <source>
        <strain evidence="1">Dsil-2018</strain>
    </source>
</reference>
<evidence type="ECO:0000313" key="1">
    <source>
        <dbReference type="EMBL" id="KAH7970705.1"/>
    </source>
</evidence>
<comment type="caution">
    <text evidence="1">The sequence shown here is derived from an EMBL/GenBank/DDBJ whole genome shotgun (WGS) entry which is preliminary data.</text>
</comment>
<dbReference type="EMBL" id="CM023480">
    <property type="protein sequence ID" value="KAH7970705.1"/>
    <property type="molecule type" value="Genomic_DNA"/>
</dbReference>
<dbReference type="Proteomes" id="UP000821865">
    <property type="component" value="Chromosome 11"/>
</dbReference>